<protein>
    <submittedName>
        <fullName evidence="6">ABC transporter ATP-binding protein</fullName>
    </submittedName>
</protein>
<dbReference type="Pfam" id="PF00005">
    <property type="entry name" value="ABC_tran"/>
    <property type="match status" value="1"/>
</dbReference>
<feature type="domain" description="ABC transporter" evidence="5">
    <location>
        <begin position="7"/>
        <end position="231"/>
    </location>
</feature>
<dbReference type="Proteomes" id="UP000619033">
    <property type="component" value="Unassembled WGS sequence"/>
</dbReference>
<gene>
    <name evidence="6" type="ORF">JI744_00320</name>
</gene>
<evidence type="ECO:0000313" key="7">
    <source>
        <dbReference type="Proteomes" id="UP000619033"/>
    </source>
</evidence>
<evidence type="ECO:0000259" key="5">
    <source>
        <dbReference type="PROSITE" id="PS50893"/>
    </source>
</evidence>
<evidence type="ECO:0000256" key="3">
    <source>
        <dbReference type="ARBA" id="ARBA00022741"/>
    </source>
</evidence>
<dbReference type="InterPro" id="IPR003439">
    <property type="entry name" value="ABC_transporter-like_ATP-bd"/>
</dbReference>
<dbReference type="PROSITE" id="PS50893">
    <property type="entry name" value="ABC_TRANSPORTER_2"/>
    <property type="match status" value="1"/>
</dbReference>
<organism evidence="6 7">
    <name type="scientific">Fuscibacter oryzae</name>
    <dbReference type="NCBI Taxonomy" id="2803939"/>
    <lineage>
        <taxon>Bacteria</taxon>
        <taxon>Pseudomonadati</taxon>
        <taxon>Pseudomonadota</taxon>
        <taxon>Alphaproteobacteria</taxon>
        <taxon>Rhodobacterales</taxon>
        <taxon>Paracoccaceae</taxon>
        <taxon>Fuscibacter</taxon>
    </lineage>
</organism>
<dbReference type="CDD" id="cd03225">
    <property type="entry name" value="ABC_cobalt_CbiO_domain1"/>
    <property type="match status" value="1"/>
</dbReference>
<dbReference type="GO" id="GO:0043190">
    <property type="term" value="C:ATP-binding cassette (ABC) transporter complex"/>
    <property type="evidence" value="ECO:0007669"/>
    <property type="project" value="TreeGrafter"/>
</dbReference>
<keyword evidence="3" id="KW-0547">Nucleotide-binding</keyword>
<dbReference type="GO" id="GO:0016887">
    <property type="term" value="F:ATP hydrolysis activity"/>
    <property type="evidence" value="ECO:0007669"/>
    <property type="project" value="InterPro"/>
</dbReference>
<dbReference type="InterPro" id="IPR050095">
    <property type="entry name" value="ECF_ABC_transporter_ATP-bd"/>
</dbReference>
<accession>A0A8J7MKQ1</accession>
<name>A0A8J7MKQ1_9RHOB</name>
<dbReference type="RefSeq" id="WP_202657110.1">
    <property type="nucleotide sequence ID" value="NZ_JAESVP010000001.1"/>
</dbReference>
<dbReference type="PANTHER" id="PTHR43553:SF24">
    <property type="entry name" value="ENERGY-COUPLING FACTOR TRANSPORTER ATP-BINDING PROTEIN ECFA1"/>
    <property type="match status" value="1"/>
</dbReference>
<keyword evidence="7" id="KW-1185">Reference proteome</keyword>
<comment type="similarity">
    <text evidence="1">Belongs to the ABC transporter superfamily.</text>
</comment>
<dbReference type="GO" id="GO:0042626">
    <property type="term" value="F:ATPase-coupled transmembrane transporter activity"/>
    <property type="evidence" value="ECO:0007669"/>
    <property type="project" value="TreeGrafter"/>
</dbReference>
<dbReference type="GO" id="GO:0005524">
    <property type="term" value="F:ATP binding"/>
    <property type="evidence" value="ECO:0007669"/>
    <property type="project" value="UniProtKB-KW"/>
</dbReference>
<reference evidence="6" key="1">
    <citation type="submission" date="2021-01" db="EMBL/GenBank/DDBJ databases">
        <title>Genome seq and assembly of Tabrizicola sp. KVB23.</title>
        <authorList>
            <person name="Chhetri G."/>
        </authorList>
    </citation>
    <scope>NUCLEOTIDE SEQUENCE</scope>
    <source>
        <strain evidence="6">KVB23</strain>
    </source>
</reference>
<evidence type="ECO:0000313" key="6">
    <source>
        <dbReference type="EMBL" id="MBL4926535.1"/>
    </source>
</evidence>
<comment type="caution">
    <text evidence="6">The sequence shown here is derived from an EMBL/GenBank/DDBJ whole genome shotgun (WGS) entry which is preliminary data.</text>
</comment>
<dbReference type="Gene3D" id="3.40.50.300">
    <property type="entry name" value="P-loop containing nucleotide triphosphate hydrolases"/>
    <property type="match status" value="1"/>
</dbReference>
<keyword evidence="2" id="KW-0813">Transport</keyword>
<evidence type="ECO:0000256" key="2">
    <source>
        <dbReference type="ARBA" id="ARBA00022448"/>
    </source>
</evidence>
<dbReference type="InterPro" id="IPR027417">
    <property type="entry name" value="P-loop_NTPase"/>
</dbReference>
<dbReference type="AlphaFoldDB" id="A0A8J7MKQ1"/>
<dbReference type="SMART" id="SM00382">
    <property type="entry name" value="AAA"/>
    <property type="match status" value="1"/>
</dbReference>
<dbReference type="EMBL" id="JAESVP010000001">
    <property type="protein sequence ID" value="MBL4926535.1"/>
    <property type="molecule type" value="Genomic_DNA"/>
</dbReference>
<evidence type="ECO:0000256" key="1">
    <source>
        <dbReference type="ARBA" id="ARBA00005417"/>
    </source>
</evidence>
<keyword evidence="4 6" id="KW-0067">ATP-binding</keyword>
<evidence type="ECO:0000256" key="4">
    <source>
        <dbReference type="ARBA" id="ARBA00022840"/>
    </source>
</evidence>
<dbReference type="InterPro" id="IPR003593">
    <property type="entry name" value="AAA+_ATPase"/>
</dbReference>
<dbReference type="SUPFAM" id="SSF52540">
    <property type="entry name" value="P-loop containing nucleoside triphosphate hydrolases"/>
    <property type="match status" value="1"/>
</dbReference>
<dbReference type="PANTHER" id="PTHR43553">
    <property type="entry name" value="HEAVY METAL TRANSPORTER"/>
    <property type="match status" value="1"/>
</dbReference>
<proteinExistence type="inferred from homology"/>
<sequence length="238" mass="25644">MPQAETITMTEASVTLAGRPVLVGLSLTLTEHRIGIVGRNGSGKTTLLRLLAGLIAPTSGTVRVGGIDPAKDRKAMLSRLGILFQNPDHQILFPTVAEELAFGLRQMGHPDPQAAVRATLAAEGRPHWHDAPCHHLSQGQRQYLCLLAVMMMEPQTILLDEPFAGLDLPTQSRLARRLHTLPQRLITISHDPTAVAGVDRVIWLEGGRIHRDGPAPAILAEFRGAMADLGAQDADADL</sequence>
<dbReference type="InterPro" id="IPR015856">
    <property type="entry name" value="ABC_transpr_CbiO/EcfA_su"/>
</dbReference>